<name>A0A6J4UFU8_9BACT</name>
<dbReference type="EMBL" id="CADCWN010000015">
    <property type="protein sequence ID" value="CAA9549227.1"/>
    <property type="molecule type" value="Genomic_DNA"/>
</dbReference>
<gene>
    <name evidence="2" type="ORF">AVDCRST_MAG18-154</name>
</gene>
<protein>
    <recommendedName>
        <fullName evidence="1">DUF402 domain-containing protein</fullName>
    </recommendedName>
</protein>
<reference evidence="2" key="1">
    <citation type="submission" date="2020-02" db="EMBL/GenBank/DDBJ databases">
        <authorList>
            <person name="Meier V. D."/>
        </authorList>
    </citation>
    <scope>NUCLEOTIDE SEQUENCE</scope>
    <source>
        <strain evidence="2">AVDCRST_MAG18</strain>
    </source>
</reference>
<evidence type="ECO:0000259" key="1">
    <source>
        <dbReference type="Pfam" id="PF04167"/>
    </source>
</evidence>
<proteinExistence type="predicted"/>
<accession>A0A6J4UFU8</accession>
<sequence length="189" mass="20597">MKRIGGRSGLLVRHDGEIRLAQGEAGAGPTLLARGRRVTVRGIAPEGEERWSFAAEALADTGDEFILRVHEGEPVAGPEPWNWPAAGDLHLWRSRPYSILVTTRARRFPYWYCPIHTPARPEGDEIRVTDLGLDVQLFADGRYSIGGDPPDAARHPDLAAISAAAATELVELMTRKAPPFDGRSMPDAG</sequence>
<dbReference type="InterPro" id="IPR035930">
    <property type="entry name" value="FomD-like_sf"/>
</dbReference>
<dbReference type="AlphaFoldDB" id="A0A6J4UFU8"/>
<dbReference type="InterPro" id="IPR007295">
    <property type="entry name" value="DUF402"/>
</dbReference>
<feature type="domain" description="DUF402" evidence="1">
    <location>
        <begin position="90"/>
        <end position="145"/>
    </location>
</feature>
<dbReference type="Gene3D" id="2.40.380.10">
    <property type="entry name" value="FomD-like"/>
    <property type="match status" value="1"/>
</dbReference>
<dbReference type="SUPFAM" id="SSF159234">
    <property type="entry name" value="FomD-like"/>
    <property type="match status" value="1"/>
</dbReference>
<organism evidence="2">
    <name type="scientific">uncultured Thermomicrobiales bacterium</name>
    <dbReference type="NCBI Taxonomy" id="1645740"/>
    <lineage>
        <taxon>Bacteria</taxon>
        <taxon>Pseudomonadati</taxon>
        <taxon>Thermomicrobiota</taxon>
        <taxon>Thermomicrobia</taxon>
        <taxon>Thermomicrobiales</taxon>
        <taxon>environmental samples</taxon>
    </lineage>
</organism>
<evidence type="ECO:0000313" key="2">
    <source>
        <dbReference type="EMBL" id="CAA9549227.1"/>
    </source>
</evidence>
<dbReference type="Pfam" id="PF04167">
    <property type="entry name" value="DUF402"/>
    <property type="match status" value="1"/>
</dbReference>